<dbReference type="AlphaFoldDB" id="A0A7I3YXI4"/>
<proteinExistence type="predicted"/>
<accession>A0A7I3YXI4</accession>
<reference evidence="1" key="3">
    <citation type="submission" date="2020-12" db="UniProtKB">
        <authorList>
            <consortium name="EnsemblPlants"/>
        </authorList>
    </citation>
    <scope>IDENTIFICATION</scope>
</reference>
<keyword evidence="2" id="KW-1185">Reference proteome</keyword>
<dbReference type="EMBL" id="ABEU02000017">
    <property type="status" value="NOT_ANNOTATED_CDS"/>
    <property type="molecule type" value="Genomic_DNA"/>
</dbReference>
<protein>
    <submittedName>
        <fullName evidence="1">Uncharacterized protein</fullName>
    </submittedName>
</protein>
<dbReference type="EnsemblPlants" id="Pp3c17_17970V3.3">
    <property type="protein sequence ID" value="PAC:32906679.CDS.1"/>
    <property type="gene ID" value="Pp3c17_17970"/>
</dbReference>
<sequence length="93" mass="9979">MSCLVRRLAAGCRRASLKVTMFASLSSRVYDSDLLDFCSSVLAVLIPSDCATTSAWQLVSGVALLACKPPIMEVGRVSVRVKPAETVLLNKSF</sequence>
<name>A0A7I3YXI4_PHYPA</name>
<gene>
    <name evidence="1" type="primary">LOC112294897</name>
</gene>
<reference evidence="1 2" key="1">
    <citation type="journal article" date="2008" name="Science">
        <title>The Physcomitrella genome reveals evolutionary insights into the conquest of land by plants.</title>
        <authorList>
            <person name="Rensing S."/>
            <person name="Lang D."/>
            <person name="Zimmer A."/>
            <person name="Terry A."/>
            <person name="Salamov A."/>
            <person name="Shapiro H."/>
            <person name="Nishiyama T."/>
            <person name="Perroud P.-F."/>
            <person name="Lindquist E."/>
            <person name="Kamisugi Y."/>
            <person name="Tanahashi T."/>
            <person name="Sakakibara K."/>
            <person name="Fujita T."/>
            <person name="Oishi K."/>
            <person name="Shin-I T."/>
            <person name="Kuroki Y."/>
            <person name="Toyoda A."/>
            <person name="Suzuki Y."/>
            <person name="Hashimoto A."/>
            <person name="Yamaguchi K."/>
            <person name="Sugano A."/>
            <person name="Kohara Y."/>
            <person name="Fujiyama A."/>
            <person name="Anterola A."/>
            <person name="Aoki S."/>
            <person name="Ashton N."/>
            <person name="Barbazuk W.B."/>
            <person name="Barker E."/>
            <person name="Bennetzen J."/>
            <person name="Bezanilla M."/>
            <person name="Blankenship R."/>
            <person name="Cho S.H."/>
            <person name="Dutcher S."/>
            <person name="Estelle M."/>
            <person name="Fawcett J.A."/>
            <person name="Gundlach H."/>
            <person name="Hanada K."/>
            <person name="Heyl A."/>
            <person name="Hicks K.A."/>
            <person name="Hugh J."/>
            <person name="Lohr M."/>
            <person name="Mayer K."/>
            <person name="Melkozernov A."/>
            <person name="Murata T."/>
            <person name="Nelson D."/>
            <person name="Pils B."/>
            <person name="Prigge M."/>
            <person name="Reiss B."/>
            <person name="Renner T."/>
            <person name="Rombauts S."/>
            <person name="Rushton P."/>
            <person name="Sanderfoot A."/>
            <person name="Schween G."/>
            <person name="Shiu S.-H."/>
            <person name="Stueber K."/>
            <person name="Theodoulou F.L."/>
            <person name="Tu H."/>
            <person name="Van de Peer Y."/>
            <person name="Verrier P.J."/>
            <person name="Waters E."/>
            <person name="Wood A."/>
            <person name="Yang L."/>
            <person name="Cove D."/>
            <person name="Cuming A."/>
            <person name="Hasebe M."/>
            <person name="Lucas S."/>
            <person name="Mishler D.B."/>
            <person name="Reski R."/>
            <person name="Grigoriev I."/>
            <person name="Quatrano R.S."/>
            <person name="Boore J.L."/>
        </authorList>
    </citation>
    <scope>NUCLEOTIDE SEQUENCE [LARGE SCALE GENOMIC DNA]</scope>
    <source>
        <strain evidence="1 2">cv. Gransden 2004</strain>
    </source>
</reference>
<evidence type="ECO:0000313" key="1">
    <source>
        <dbReference type="EnsemblPlants" id="PAC:32906679.CDS.1"/>
    </source>
</evidence>
<organism evidence="1 2">
    <name type="scientific">Physcomitrium patens</name>
    <name type="common">Spreading-leaved earth moss</name>
    <name type="synonym">Physcomitrella patens</name>
    <dbReference type="NCBI Taxonomy" id="3218"/>
    <lineage>
        <taxon>Eukaryota</taxon>
        <taxon>Viridiplantae</taxon>
        <taxon>Streptophyta</taxon>
        <taxon>Embryophyta</taxon>
        <taxon>Bryophyta</taxon>
        <taxon>Bryophytina</taxon>
        <taxon>Bryopsida</taxon>
        <taxon>Funariidae</taxon>
        <taxon>Funariales</taxon>
        <taxon>Funariaceae</taxon>
        <taxon>Physcomitrium</taxon>
    </lineage>
</organism>
<dbReference type="Proteomes" id="UP000006727">
    <property type="component" value="Chromosome 17"/>
</dbReference>
<reference evidence="1 2" key="2">
    <citation type="journal article" date="2018" name="Plant J.">
        <title>The Physcomitrella patens chromosome-scale assembly reveals moss genome structure and evolution.</title>
        <authorList>
            <person name="Lang D."/>
            <person name="Ullrich K.K."/>
            <person name="Murat F."/>
            <person name="Fuchs J."/>
            <person name="Jenkins J."/>
            <person name="Haas F.B."/>
            <person name="Piednoel M."/>
            <person name="Gundlach H."/>
            <person name="Van Bel M."/>
            <person name="Meyberg R."/>
            <person name="Vives C."/>
            <person name="Morata J."/>
            <person name="Symeonidi A."/>
            <person name="Hiss M."/>
            <person name="Muchero W."/>
            <person name="Kamisugi Y."/>
            <person name="Saleh O."/>
            <person name="Blanc G."/>
            <person name="Decker E.L."/>
            <person name="van Gessel N."/>
            <person name="Grimwood J."/>
            <person name="Hayes R.D."/>
            <person name="Graham S.W."/>
            <person name="Gunter L.E."/>
            <person name="McDaniel S.F."/>
            <person name="Hoernstein S.N.W."/>
            <person name="Larsson A."/>
            <person name="Li F.W."/>
            <person name="Perroud P.F."/>
            <person name="Phillips J."/>
            <person name="Ranjan P."/>
            <person name="Rokshar D.S."/>
            <person name="Rothfels C.J."/>
            <person name="Schneider L."/>
            <person name="Shu S."/>
            <person name="Stevenson D.W."/>
            <person name="Thummler F."/>
            <person name="Tillich M."/>
            <person name="Villarreal Aguilar J.C."/>
            <person name="Widiez T."/>
            <person name="Wong G.K."/>
            <person name="Wymore A."/>
            <person name="Zhang Y."/>
            <person name="Zimmer A.D."/>
            <person name="Quatrano R.S."/>
            <person name="Mayer K.F.X."/>
            <person name="Goodstein D."/>
            <person name="Casacuberta J.M."/>
            <person name="Vandepoele K."/>
            <person name="Reski R."/>
            <person name="Cuming A.C."/>
            <person name="Tuskan G.A."/>
            <person name="Maumus F."/>
            <person name="Salse J."/>
            <person name="Schmutz J."/>
            <person name="Rensing S.A."/>
        </authorList>
    </citation>
    <scope>NUCLEOTIDE SEQUENCE [LARGE SCALE GENOMIC DNA]</scope>
    <source>
        <strain evidence="1 2">cv. Gransden 2004</strain>
    </source>
</reference>
<evidence type="ECO:0000313" key="2">
    <source>
        <dbReference type="Proteomes" id="UP000006727"/>
    </source>
</evidence>
<dbReference type="Gramene" id="Pp3c17_17970V3.3">
    <property type="protein sequence ID" value="PAC:32906679.CDS.1"/>
    <property type="gene ID" value="Pp3c17_17970"/>
</dbReference>